<protein>
    <submittedName>
        <fullName evidence="9">5-demethoxyubiquinol-8 5-hydroxylase UbiM</fullName>
    </submittedName>
</protein>
<accession>A0ABT3QE65</accession>
<dbReference type="PRINTS" id="PR00420">
    <property type="entry name" value="RNGMNOXGNASE"/>
</dbReference>
<dbReference type="RefSeq" id="WP_173559180.1">
    <property type="nucleotide sequence ID" value="NZ_JAPIUZ010000002.1"/>
</dbReference>
<dbReference type="Pfam" id="PF01494">
    <property type="entry name" value="FAD_binding_3"/>
    <property type="match status" value="1"/>
</dbReference>
<keyword evidence="7" id="KW-0503">Monooxygenase</keyword>
<organism evidence="9 10">
    <name type="scientific">Acetobacter thailandicus</name>
    <dbReference type="NCBI Taxonomy" id="1502842"/>
    <lineage>
        <taxon>Bacteria</taxon>
        <taxon>Pseudomonadati</taxon>
        <taxon>Pseudomonadota</taxon>
        <taxon>Alphaproteobacteria</taxon>
        <taxon>Acetobacterales</taxon>
        <taxon>Acetobacteraceae</taxon>
        <taxon>Acetobacter</taxon>
    </lineage>
</organism>
<dbReference type="EMBL" id="JAPIUZ010000002">
    <property type="protein sequence ID" value="MCX2563556.1"/>
    <property type="molecule type" value="Genomic_DNA"/>
</dbReference>
<evidence type="ECO:0000256" key="4">
    <source>
        <dbReference type="ARBA" id="ARBA00022630"/>
    </source>
</evidence>
<dbReference type="InterPro" id="IPR002938">
    <property type="entry name" value="FAD-bd"/>
</dbReference>
<dbReference type="PANTHER" id="PTHR43876">
    <property type="entry name" value="UBIQUINONE BIOSYNTHESIS MONOOXYGENASE COQ6, MITOCHONDRIAL"/>
    <property type="match status" value="1"/>
</dbReference>
<dbReference type="InterPro" id="IPR010971">
    <property type="entry name" value="UbiH/COQ6"/>
</dbReference>
<evidence type="ECO:0000313" key="9">
    <source>
        <dbReference type="EMBL" id="MCX2563556.1"/>
    </source>
</evidence>
<dbReference type="PANTHER" id="PTHR43876:SF25">
    <property type="entry name" value="MONOOXYGENASE NMA2164"/>
    <property type="match status" value="1"/>
</dbReference>
<dbReference type="NCBIfam" id="NF006593">
    <property type="entry name" value="PRK09126.1"/>
    <property type="match status" value="1"/>
</dbReference>
<comment type="pathway">
    <text evidence="2">Cofactor biosynthesis; ubiquinone biosynthesis.</text>
</comment>
<evidence type="ECO:0000256" key="7">
    <source>
        <dbReference type="ARBA" id="ARBA00023033"/>
    </source>
</evidence>
<dbReference type="Proteomes" id="UP001301152">
    <property type="component" value="Unassembled WGS sequence"/>
</dbReference>
<keyword evidence="4" id="KW-0285">Flavoprotein</keyword>
<evidence type="ECO:0000256" key="5">
    <source>
        <dbReference type="ARBA" id="ARBA00022827"/>
    </source>
</evidence>
<dbReference type="NCBIfam" id="TIGR01988">
    <property type="entry name" value="Ubi-OHases"/>
    <property type="match status" value="1"/>
</dbReference>
<dbReference type="InterPro" id="IPR051205">
    <property type="entry name" value="UbiH/COQ6_monooxygenase"/>
</dbReference>
<evidence type="ECO:0000256" key="6">
    <source>
        <dbReference type="ARBA" id="ARBA00023002"/>
    </source>
</evidence>
<evidence type="ECO:0000256" key="1">
    <source>
        <dbReference type="ARBA" id="ARBA00001974"/>
    </source>
</evidence>
<evidence type="ECO:0000256" key="2">
    <source>
        <dbReference type="ARBA" id="ARBA00004749"/>
    </source>
</evidence>
<dbReference type="InterPro" id="IPR036188">
    <property type="entry name" value="FAD/NAD-bd_sf"/>
</dbReference>
<sequence>MSDSIQTDVVITGGGPVGLATALSLADIGLKSVVLERAPLSAWEDPAFDGREIALTHHSVNILKKLNAWNLIPETAICPLREARVETGKFRHPLTFTTNGRGVDALGWLVSNHEIKRALYTVAARRPEITLMPGAAVTAINQGADHAAISHTGGEIKAQLVVGADGRFSETRERCGIGAIVHDFKRVMMVCHMFHTSPHHNIATQWFDEGQTVALLPVNGSASSLVLTLPEEQMRQLLALPRDDFNAAVMQRLGNRLGTMRLVSTQHVYPLKGVYAHRFASRRLALVGDASVGMHPITAHGFNLGLKGQETLADAVAWNLSLSADAGAAAGLRRFEKKHRLATAFLFAGTNGLASLYTHDGAPFKKIRETGIKLADSFPPFKRAVTSLLMDRHAENKKYT</sequence>
<comment type="caution">
    <text evidence="9">The sequence shown here is derived from an EMBL/GenBank/DDBJ whole genome shotgun (WGS) entry which is preliminary data.</text>
</comment>
<dbReference type="Gene3D" id="3.50.50.60">
    <property type="entry name" value="FAD/NAD(P)-binding domain"/>
    <property type="match status" value="2"/>
</dbReference>
<evidence type="ECO:0000259" key="8">
    <source>
        <dbReference type="Pfam" id="PF01494"/>
    </source>
</evidence>
<keyword evidence="6" id="KW-0560">Oxidoreductase</keyword>
<proteinExistence type="inferred from homology"/>
<feature type="domain" description="FAD-binding" evidence="8">
    <location>
        <begin position="6"/>
        <end position="321"/>
    </location>
</feature>
<keyword evidence="5" id="KW-0274">FAD</keyword>
<comment type="cofactor">
    <cofactor evidence="1">
        <name>FAD</name>
        <dbReference type="ChEBI" id="CHEBI:57692"/>
    </cofactor>
</comment>
<evidence type="ECO:0000256" key="3">
    <source>
        <dbReference type="ARBA" id="ARBA00005349"/>
    </source>
</evidence>
<comment type="similarity">
    <text evidence="3">Belongs to the UbiH/COQ6 family.</text>
</comment>
<gene>
    <name evidence="9" type="primary">ubiM</name>
    <name evidence="9" type="ORF">OQ497_06225</name>
</gene>
<dbReference type="SUPFAM" id="SSF51905">
    <property type="entry name" value="FAD/NAD(P)-binding domain"/>
    <property type="match status" value="1"/>
</dbReference>
<evidence type="ECO:0000313" key="10">
    <source>
        <dbReference type="Proteomes" id="UP001301152"/>
    </source>
</evidence>
<reference evidence="9 10" key="1">
    <citation type="submission" date="2022-11" db="EMBL/GenBank/DDBJ databases">
        <title>Genome sequencing of Acetobacter type strain.</title>
        <authorList>
            <person name="Heo J."/>
            <person name="Lee D."/>
            <person name="Han B.-H."/>
            <person name="Hong S.-B."/>
            <person name="Kwon S.-W."/>
        </authorList>
    </citation>
    <scope>NUCLEOTIDE SEQUENCE [LARGE SCALE GENOMIC DNA]</scope>
    <source>
        <strain evidence="9 10">KACC 21253</strain>
    </source>
</reference>
<keyword evidence="10" id="KW-1185">Reference proteome</keyword>
<name>A0ABT3QE65_9PROT</name>